<dbReference type="RefSeq" id="WP_379897193.1">
    <property type="nucleotide sequence ID" value="NZ_JBHTOG010000021.1"/>
</dbReference>
<sequence>MKLYLVTYETGDADQWQGGSEEVDVVFATTDKVKLDDYVSSRNISPEDVVEMELDKDYWEDDSSSTCVASWWEEGPCYDDPMDI</sequence>
<accession>A0ABW4CP12</accession>
<reference evidence="2" key="1">
    <citation type="journal article" date="2019" name="Int. J. Syst. Evol. Microbiol.">
        <title>The Global Catalogue of Microorganisms (GCM) 10K type strain sequencing project: providing services to taxonomists for standard genome sequencing and annotation.</title>
        <authorList>
            <consortium name="The Broad Institute Genomics Platform"/>
            <consortium name="The Broad Institute Genome Sequencing Center for Infectious Disease"/>
            <person name="Wu L."/>
            <person name="Ma J."/>
        </authorList>
    </citation>
    <scope>NUCLEOTIDE SEQUENCE [LARGE SCALE GENOMIC DNA]</scope>
    <source>
        <strain evidence="2">CCM 8947</strain>
    </source>
</reference>
<evidence type="ECO:0000313" key="1">
    <source>
        <dbReference type="EMBL" id="MFD1432047.1"/>
    </source>
</evidence>
<comment type="caution">
    <text evidence="1">The sequence shown here is derived from an EMBL/GenBank/DDBJ whole genome shotgun (WGS) entry which is preliminary data.</text>
</comment>
<proteinExistence type="predicted"/>
<keyword evidence="2" id="KW-1185">Reference proteome</keyword>
<gene>
    <name evidence="1" type="ORF">ACFQ47_05045</name>
</gene>
<dbReference type="EMBL" id="JBHTOG010000021">
    <property type="protein sequence ID" value="MFD1432047.1"/>
    <property type="molecule type" value="Genomic_DNA"/>
</dbReference>
<organism evidence="1 2">
    <name type="scientific">Lacticaseibacillus yichunensis</name>
    <dbReference type="NCBI Taxonomy" id="2486015"/>
    <lineage>
        <taxon>Bacteria</taxon>
        <taxon>Bacillati</taxon>
        <taxon>Bacillota</taxon>
        <taxon>Bacilli</taxon>
        <taxon>Lactobacillales</taxon>
        <taxon>Lactobacillaceae</taxon>
        <taxon>Lacticaseibacillus</taxon>
    </lineage>
</organism>
<evidence type="ECO:0000313" key="2">
    <source>
        <dbReference type="Proteomes" id="UP001597192"/>
    </source>
</evidence>
<name>A0ABW4CP12_9LACO</name>
<protein>
    <submittedName>
        <fullName evidence="1">Uncharacterized protein</fullName>
    </submittedName>
</protein>
<dbReference type="Proteomes" id="UP001597192">
    <property type="component" value="Unassembled WGS sequence"/>
</dbReference>